<evidence type="ECO:0000256" key="2">
    <source>
        <dbReference type="ARBA" id="ARBA00022771"/>
    </source>
</evidence>
<dbReference type="AlphaFoldDB" id="A0A5B8XYB0"/>
<dbReference type="PANTHER" id="PTHR33823">
    <property type="entry name" value="RNA POLYMERASE-BINDING TRANSCRIPTION FACTOR DKSA-RELATED"/>
    <property type="match status" value="1"/>
</dbReference>
<dbReference type="GO" id="GO:0008270">
    <property type="term" value="F:zinc ion binding"/>
    <property type="evidence" value="ECO:0007669"/>
    <property type="project" value="UniProtKB-KW"/>
</dbReference>
<dbReference type="PANTHER" id="PTHR33823:SF4">
    <property type="entry name" value="GENERAL STRESS PROTEIN 16O"/>
    <property type="match status" value="1"/>
</dbReference>
<dbReference type="EMBL" id="CP042467">
    <property type="protein sequence ID" value="QED30201.1"/>
    <property type="molecule type" value="Genomic_DNA"/>
</dbReference>
<evidence type="ECO:0000256" key="4">
    <source>
        <dbReference type="PROSITE-ProRule" id="PRU00510"/>
    </source>
</evidence>
<sequence>MVMPESLLLEFRSSLLELKEELEESLVGLREMSKPIAPDDAIGRLSRVDAMQQQKMAQNQRASAEARLRLVHAALDAMSRDEYGICRVCEDEIDHRRLRARPESMVCVGCQSAQGG</sequence>
<feature type="zinc finger region" description="dksA C4-type" evidence="4">
    <location>
        <begin position="86"/>
        <end position="110"/>
    </location>
</feature>
<dbReference type="RefSeq" id="WP_146963685.1">
    <property type="nucleotide sequence ID" value="NZ_CP042467.1"/>
</dbReference>
<dbReference type="PROSITE" id="PS51128">
    <property type="entry name" value="ZF_DKSA_2"/>
    <property type="match status" value="1"/>
</dbReference>
<protein>
    <submittedName>
        <fullName evidence="6">TraR/DksA family transcriptional regulator</fullName>
    </submittedName>
</protein>
<dbReference type="InterPro" id="IPR000962">
    <property type="entry name" value="Znf_DskA_TraR"/>
</dbReference>
<dbReference type="OrthoDB" id="1121111at2"/>
<keyword evidence="3" id="KW-0862">Zinc</keyword>
<proteinExistence type="predicted"/>
<evidence type="ECO:0000256" key="3">
    <source>
        <dbReference type="ARBA" id="ARBA00022833"/>
    </source>
</evidence>
<keyword evidence="2" id="KW-0863">Zinc-finger</keyword>
<dbReference type="Proteomes" id="UP000321595">
    <property type="component" value="Chromosome"/>
</dbReference>
<dbReference type="KEGG" id="bbae:FRD01_23800"/>
<evidence type="ECO:0000259" key="5">
    <source>
        <dbReference type="Pfam" id="PF01258"/>
    </source>
</evidence>
<feature type="domain" description="Zinc finger DksA/TraR C4-type" evidence="5">
    <location>
        <begin position="83"/>
        <end position="112"/>
    </location>
</feature>
<evidence type="ECO:0000256" key="1">
    <source>
        <dbReference type="ARBA" id="ARBA00022723"/>
    </source>
</evidence>
<evidence type="ECO:0000313" key="7">
    <source>
        <dbReference type="Proteomes" id="UP000321595"/>
    </source>
</evidence>
<organism evidence="6 7">
    <name type="scientific">Microvenator marinus</name>
    <dbReference type="NCBI Taxonomy" id="2600177"/>
    <lineage>
        <taxon>Bacteria</taxon>
        <taxon>Deltaproteobacteria</taxon>
        <taxon>Bradymonadales</taxon>
        <taxon>Microvenatoraceae</taxon>
        <taxon>Microvenator</taxon>
    </lineage>
</organism>
<dbReference type="SUPFAM" id="SSF57716">
    <property type="entry name" value="Glucocorticoid receptor-like (DNA-binding domain)"/>
    <property type="match status" value="1"/>
</dbReference>
<gene>
    <name evidence="6" type="ORF">FRD01_23800</name>
</gene>
<dbReference type="Gene3D" id="1.20.120.910">
    <property type="entry name" value="DksA, coiled-coil domain"/>
    <property type="match status" value="1"/>
</dbReference>
<accession>A0A5B8XYB0</accession>
<evidence type="ECO:0000313" key="6">
    <source>
        <dbReference type="EMBL" id="QED30201.1"/>
    </source>
</evidence>
<keyword evidence="7" id="KW-1185">Reference proteome</keyword>
<reference evidence="6 7" key="1">
    <citation type="submission" date="2019-08" db="EMBL/GenBank/DDBJ databases">
        <authorList>
            <person name="Liang Q."/>
        </authorList>
    </citation>
    <scope>NUCLEOTIDE SEQUENCE [LARGE SCALE GENOMIC DNA]</scope>
    <source>
        <strain evidence="6 7">V1718</strain>
    </source>
</reference>
<name>A0A5B8XYB0_9DELT</name>
<dbReference type="Pfam" id="PF01258">
    <property type="entry name" value="zf-dskA_traR"/>
    <property type="match status" value="1"/>
</dbReference>
<keyword evidence="1" id="KW-0479">Metal-binding</keyword>